<feature type="transmembrane region" description="Helical" evidence="1">
    <location>
        <begin position="7"/>
        <end position="26"/>
    </location>
</feature>
<sequence>MLQRIQSIYLLFGSLAFYALFLFPLVHNVYVDSKPLTISIVGVYQDVNGQQALTQSFTLLTIGAAIVGLIPLIIIFMYKNRKQQILFGYIAAVIIIAFSFWMSQTVKGVMGSTQIDTHSMGIGIFLSTISLAFIFLAIRAIQRDQKLVKSADRLR</sequence>
<reference evidence="2 3" key="1">
    <citation type="submission" date="2019-07" db="EMBL/GenBank/DDBJ databases">
        <title>Genomic Encyclopedia of Archaeal and Bacterial Type Strains, Phase II (KMG-II): from individual species to whole genera.</title>
        <authorList>
            <person name="Goeker M."/>
        </authorList>
    </citation>
    <scope>NUCLEOTIDE SEQUENCE [LARGE SCALE GENOMIC DNA]</scope>
    <source>
        <strain evidence="2 3">ATCC BAA-1854</strain>
    </source>
</reference>
<feature type="transmembrane region" description="Helical" evidence="1">
    <location>
        <begin position="57"/>
        <end position="78"/>
    </location>
</feature>
<feature type="transmembrane region" description="Helical" evidence="1">
    <location>
        <begin position="85"/>
        <end position="102"/>
    </location>
</feature>
<organism evidence="2 3">
    <name type="scientific">Mucilaginibacter frigoritolerans</name>
    <dbReference type="NCBI Taxonomy" id="652788"/>
    <lineage>
        <taxon>Bacteria</taxon>
        <taxon>Pseudomonadati</taxon>
        <taxon>Bacteroidota</taxon>
        <taxon>Sphingobacteriia</taxon>
        <taxon>Sphingobacteriales</taxon>
        <taxon>Sphingobacteriaceae</taxon>
        <taxon>Mucilaginibacter</taxon>
    </lineage>
</organism>
<dbReference type="InterPro" id="IPR025635">
    <property type="entry name" value="DUF4293"/>
</dbReference>
<name>A0A562U4G1_9SPHI</name>
<keyword evidence="1" id="KW-1133">Transmembrane helix</keyword>
<dbReference type="OrthoDB" id="594989at2"/>
<dbReference type="Pfam" id="PF14126">
    <property type="entry name" value="DUF4293"/>
    <property type="match status" value="1"/>
</dbReference>
<dbReference type="AlphaFoldDB" id="A0A562U4G1"/>
<keyword evidence="3" id="KW-1185">Reference proteome</keyword>
<dbReference type="EMBL" id="VLLI01000006">
    <property type="protein sequence ID" value="TWJ00021.1"/>
    <property type="molecule type" value="Genomic_DNA"/>
</dbReference>
<keyword evidence="1" id="KW-0812">Transmembrane</keyword>
<feature type="transmembrane region" description="Helical" evidence="1">
    <location>
        <begin position="122"/>
        <end position="141"/>
    </location>
</feature>
<dbReference type="Proteomes" id="UP000317010">
    <property type="component" value="Unassembled WGS sequence"/>
</dbReference>
<dbReference type="RefSeq" id="WP_144912829.1">
    <property type="nucleotide sequence ID" value="NZ_VLLI01000006.1"/>
</dbReference>
<proteinExistence type="predicted"/>
<keyword evidence="1" id="KW-0472">Membrane</keyword>
<evidence type="ECO:0000256" key="1">
    <source>
        <dbReference type="SAM" id="Phobius"/>
    </source>
</evidence>
<protein>
    <submittedName>
        <fullName evidence="2">Uncharacterized protein DUF4293</fullName>
    </submittedName>
</protein>
<evidence type="ECO:0000313" key="2">
    <source>
        <dbReference type="EMBL" id="TWJ00021.1"/>
    </source>
</evidence>
<comment type="caution">
    <text evidence="2">The sequence shown here is derived from an EMBL/GenBank/DDBJ whole genome shotgun (WGS) entry which is preliminary data.</text>
</comment>
<gene>
    <name evidence="2" type="ORF">JN11_02436</name>
</gene>
<accession>A0A562U4G1</accession>
<evidence type="ECO:0000313" key="3">
    <source>
        <dbReference type="Proteomes" id="UP000317010"/>
    </source>
</evidence>